<reference evidence="1 2" key="1">
    <citation type="journal article" date="2024" name="Ann. Entomol. Soc. Am.">
        <title>Genomic analyses of the southern and eastern yellowjacket wasps (Hymenoptera: Vespidae) reveal evolutionary signatures of social life.</title>
        <authorList>
            <person name="Catto M.A."/>
            <person name="Caine P.B."/>
            <person name="Orr S.E."/>
            <person name="Hunt B.G."/>
            <person name="Goodisman M.A.D."/>
        </authorList>
    </citation>
    <scope>NUCLEOTIDE SEQUENCE [LARGE SCALE GENOMIC DNA]</scope>
    <source>
        <strain evidence="1">233</strain>
        <tissue evidence="1">Head and thorax</tissue>
    </source>
</reference>
<dbReference type="Proteomes" id="UP001607302">
    <property type="component" value="Unassembled WGS sequence"/>
</dbReference>
<evidence type="ECO:0000313" key="1">
    <source>
        <dbReference type="EMBL" id="KAL2727069.1"/>
    </source>
</evidence>
<gene>
    <name evidence="1" type="ORF">V1478_007347</name>
</gene>
<keyword evidence="2" id="KW-1185">Reference proteome</keyword>
<organism evidence="1 2">
    <name type="scientific">Vespula squamosa</name>
    <name type="common">Southern yellow jacket</name>
    <name type="synonym">Wasp</name>
    <dbReference type="NCBI Taxonomy" id="30214"/>
    <lineage>
        <taxon>Eukaryota</taxon>
        <taxon>Metazoa</taxon>
        <taxon>Ecdysozoa</taxon>
        <taxon>Arthropoda</taxon>
        <taxon>Hexapoda</taxon>
        <taxon>Insecta</taxon>
        <taxon>Pterygota</taxon>
        <taxon>Neoptera</taxon>
        <taxon>Endopterygota</taxon>
        <taxon>Hymenoptera</taxon>
        <taxon>Apocrita</taxon>
        <taxon>Aculeata</taxon>
        <taxon>Vespoidea</taxon>
        <taxon>Vespidae</taxon>
        <taxon>Vespinae</taxon>
        <taxon>Vespula</taxon>
    </lineage>
</organism>
<sequence length="106" mass="12253">MFFIFLEQDSSLNIDPNLEFQGLIQNQVLRIDVYQKAIGLRWFIRWFVGSTSSLPVRPLIQANNTEEDETLCRRLHDSAISLSIFGYTPTVGQRDFSRSRTPVGWS</sequence>
<name>A0ABD2B2V6_VESSQ</name>
<evidence type="ECO:0000313" key="2">
    <source>
        <dbReference type="Proteomes" id="UP001607302"/>
    </source>
</evidence>
<protein>
    <submittedName>
        <fullName evidence="1">Uncharacterized protein</fullName>
    </submittedName>
</protein>
<proteinExistence type="predicted"/>
<accession>A0ABD2B2V6</accession>
<dbReference type="EMBL" id="JAUDFV010000133">
    <property type="protein sequence ID" value="KAL2727069.1"/>
    <property type="molecule type" value="Genomic_DNA"/>
</dbReference>
<dbReference type="AlphaFoldDB" id="A0ABD2B2V6"/>
<comment type="caution">
    <text evidence="1">The sequence shown here is derived from an EMBL/GenBank/DDBJ whole genome shotgun (WGS) entry which is preliminary data.</text>
</comment>